<dbReference type="InParanoid" id="A0A7M7IQH2"/>
<dbReference type="Pfam" id="PF00167">
    <property type="entry name" value="FGF"/>
    <property type="match status" value="1"/>
</dbReference>
<sequence>MSLRWIHENLEPPNCDEECSDIDDSCSDDSYDSDLDLPDGISCNNSNNNYDSRNHNDNQRNNNNVNGQNGLVRSKRETRRHPTTTVSIDENGKPHFESEEPEKTQKPHLTWDQASNNPMYCQSLKLKLFCRTGYFIGITPSGRARGFPADSTNDAHVRLIVCPVSSGIVRLQSAETGHYLAFNATGHLYGEKRANKDNTEWEQWSIGTYDAFRSHKYAEPGWWLGIKRNGRHKPGPKTAWGQKAVQFLAVRLA</sequence>
<dbReference type="EnsemblMetazoa" id="XM_008215481">
    <property type="protein sequence ID" value="XP_008213703"/>
    <property type="gene ID" value="LOC100123442"/>
</dbReference>
<gene>
    <name evidence="4" type="primary">100123442</name>
</gene>
<dbReference type="EnsemblMetazoa" id="XM_016984544">
    <property type="protein sequence ID" value="XP_016840033"/>
    <property type="gene ID" value="LOC100123442"/>
</dbReference>
<name>A0A7M7IQH2_NASVI</name>
<evidence type="ECO:0000313" key="5">
    <source>
        <dbReference type="Proteomes" id="UP000002358"/>
    </source>
</evidence>
<reference evidence="4" key="1">
    <citation type="submission" date="2021-01" db="UniProtKB">
        <authorList>
            <consortium name="EnsemblMetazoa"/>
        </authorList>
    </citation>
    <scope>IDENTIFICATION</scope>
</reference>
<organism evidence="4 5">
    <name type="scientific">Nasonia vitripennis</name>
    <name type="common">Parasitic wasp</name>
    <dbReference type="NCBI Taxonomy" id="7425"/>
    <lineage>
        <taxon>Eukaryota</taxon>
        <taxon>Metazoa</taxon>
        <taxon>Ecdysozoa</taxon>
        <taxon>Arthropoda</taxon>
        <taxon>Hexapoda</taxon>
        <taxon>Insecta</taxon>
        <taxon>Pterygota</taxon>
        <taxon>Neoptera</taxon>
        <taxon>Endopterygota</taxon>
        <taxon>Hymenoptera</taxon>
        <taxon>Apocrita</taxon>
        <taxon>Proctotrupomorpha</taxon>
        <taxon>Chalcidoidea</taxon>
        <taxon>Pteromalidae</taxon>
        <taxon>Pteromalinae</taxon>
        <taxon>Nasonia</taxon>
    </lineage>
</organism>
<dbReference type="SUPFAM" id="SSF50353">
    <property type="entry name" value="Cytokine"/>
    <property type="match status" value="1"/>
</dbReference>
<dbReference type="PANTHER" id="PTHR11486">
    <property type="entry name" value="FIBROBLAST GROWTH FACTOR"/>
    <property type="match status" value="1"/>
</dbReference>
<dbReference type="Gene3D" id="2.80.10.50">
    <property type="match status" value="1"/>
</dbReference>
<dbReference type="InterPro" id="IPR002209">
    <property type="entry name" value="Fibroblast_GF_fam"/>
</dbReference>
<dbReference type="OMA" id="KTSWGQK"/>
<dbReference type="PRINTS" id="PR00263">
    <property type="entry name" value="HBGFFGF"/>
</dbReference>
<feature type="compositionally biased region" description="Low complexity" evidence="3">
    <location>
        <begin position="59"/>
        <end position="70"/>
    </location>
</feature>
<protein>
    <recommendedName>
        <fullName evidence="2">Fibroblast growth factor</fullName>
        <shortName evidence="2">FGF</shortName>
    </recommendedName>
</protein>
<evidence type="ECO:0000313" key="4">
    <source>
        <dbReference type="EnsemblMetazoa" id="XP_016840033"/>
    </source>
</evidence>
<dbReference type="InterPro" id="IPR008996">
    <property type="entry name" value="IL1/FGF"/>
</dbReference>
<dbReference type="EnsemblMetazoa" id="XM_001607037">
    <property type="protein sequence ID" value="XP_001607087"/>
    <property type="gene ID" value="LOC100123442"/>
</dbReference>
<accession>A0A7M7IQH2</accession>
<evidence type="ECO:0000256" key="3">
    <source>
        <dbReference type="SAM" id="MobiDB-lite"/>
    </source>
</evidence>
<evidence type="ECO:0000256" key="2">
    <source>
        <dbReference type="RuleBase" id="RU049442"/>
    </source>
</evidence>
<dbReference type="InterPro" id="IPR056378">
    <property type="entry name" value="Let-756-like_FGF"/>
</dbReference>
<dbReference type="GO" id="GO:0008083">
    <property type="term" value="F:growth factor activity"/>
    <property type="evidence" value="ECO:0007669"/>
    <property type="project" value="InterPro"/>
</dbReference>
<dbReference type="Proteomes" id="UP000002358">
    <property type="component" value="Chromosome 3"/>
</dbReference>
<dbReference type="EnsemblMetazoa" id="XM_008215482">
    <property type="protein sequence ID" value="XP_008213704"/>
    <property type="gene ID" value="LOC100123442"/>
</dbReference>
<proteinExistence type="inferred from homology"/>
<feature type="region of interest" description="Disordered" evidence="3">
    <location>
        <begin position="37"/>
        <end position="107"/>
    </location>
</feature>
<dbReference type="AlphaFoldDB" id="A0A7M7IQH2"/>
<dbReference type="KEGG" id="nvi:100123442"/>
<evidence type="ECO:0000256" key="1">
    <source>
        <dbReference type="ARBA" id="ARBA00007936"/>
    </source>
</evidence>
<dbReference type="OrthoDB" id="5987799at2759"/>
<comment type="similarity">
    <text evidence="1 2">Belongs to the heparin-binding growth factors family.</text>
</comment>
<feature type="compositionally biased region" description="Basic and acidic residues" evidence="3">
    <location>
        <begin position="90"/>
        <end position="105"/>
    </location>
</feature>
<dbReference type="SMART" id="SM00442">
    <property type="entry name" value="FGF"/>
    <property type="match status" value="1"/>
</dbReference>
<dbReference type="SMR" id="A0A7M7IQH2"/>
<keyword evidence="5" id="KW-1185">Reference proteome</keyword>
<dbReference type="CDD" id="cd00058">
    <property type="entry name" value="beta-trefoil_FGF"/>
    <property type="match status" value="1"/>
</dbReference>